<dbReference type="EMBL" id="LK933238">
    <property type="protein sequence ID" value="CDT53148.1"/>
    <property type="molecule type" value="Genomic_DNA"/>
</dbReference>
<feature type="domain" description="PTS EIIB type-4" evidence="8">
    <location>
        <begin position="1"/>
        <end position="157"/>
    </location>
</feature>
<organism evidence="9">
    <name type="scientific">Clostridioides difficile</name>
    <name type="common">Peptoclostridium difficile</name>
    <dbReference type="NCBI Taxonomy" id="1496"/>
    <lineage>
        <taxon>Bacteria</taxon>
        <taxon>Bacillati</taxon>
        <taxon>Bacillota</taxon>
        <taxon>Clostridia</taxon>
        <taxon>Peptostreptococcales</taxon>
        <taxon>Peptostreptococcaceae</taxon>
        <taxon>Clostridioides</taxon>
    </lineage>
</organism>
<dbReference type="RefSeq" id="WP_021366137.1">
    <property type="nucleotide sequence ID" value="NZ_BBYB01000040.1"/>
</dbReference>
<dbReference type="PROSITE" id="PS51101">
    <property type="entry name" value="PTS_EIIB_TYPE_4"/>
    <property type="match status" value="1"/>
</dbReference>
<evidence type="ECO:0000313" key="11">
    <source>
        <dbReference type="EMBL" id="CDT53148.1"/>
    </source>
</evidence>
<dbReference type="AlphaFoldDB" id="A0A069A2P2"/>
<dbReference type="SUPFAM" id="SSF52728">
    <property type="entry name" value="PTS IIb component"/>
    <property type="match status" value="1"/>
</dbReference>
<evidence type="ECO:0000256" key="7">
    <source>
        <dbReference type="ARBA" id="ARBA00022777"/>
    </source>
</evidence>
<dbReference type="GO" id="GO:0009401">
    <property type="term" value="P:phosphoenolpyruvate-dependent sugar phosphotransferase system"/>
    <property type="evidence" value="ECO:0007669"/>
    <property type="project" value="UniProtKB-KW"/>
</dbReference>
<dbReference type="Gene3D" id="3.40.35.10">
    <property type="entry name" value="Phosphotransferase system, sorbose subfamily IIB component"/>
    <property type="match status" value="1"/>
</dbReference>
<sequence>MSNIALTRIDDRLIHGQVITTWCKITSAKRIVIVDDLVVKDPFIVQVLQMAAPSTVKVEVHDVESGAEVLKSHNGDENLIVLVKYPKTVLGLVNSGVDLKELNVGGMGAGLGRKSFYKNISVSDEEKEIFRELISKDVKCFIQIVPDAKKIDVGTLL</sequence>
<evidence type="ECO:0000256" key="3">
    <source>
        <dbReference type="ARBA" id="ARBA00022490"/>
    </source>
</evidence>
<dbReference type="InterPro" id="IPR004720">
    <property type="entry name" value="PTS_IIB_sorbose-sp"/>
</dbReference>
<evidence type="ECO:0000256" key="2">
    <source>
        <dbReference type="ARBA" id="ARBA00022448"/>
    </source>
</evidence>
<proteinExistence type="predicted"/>
<gene>
    <name evidence="11" type="ORF">BN1095_550005</name>
    <name evidence="9" type="ORF">BN1096_190025</name>
    <name evidence="10" type="ORF">BN1097_170025</name>
</gene>
<evidence type="ECO:0000259" key="8">
    <source>
        <dbReference type="PROSITE" id="PS51101"/>
    </source>
</evidence>
<dbReference type="GO" id="GO:0005737">
    <property type="term" value="C:cytoplasm"/>
    <property type="evidence" value="ECO:0007669"/>
    <property type="project" value="UniProtKB-SubCell"/>
</dbReference>
<dbReference type="InterPro" id="IPR036667">
    <property type="entry name" value="PTS_IIB_sorbose-sp_sf"/>
</dbReference>
<keyword evidence="3" id="KW-0963">Cytoplasm</keyword>
<keyword evidence="2" id="KW-0813">Transport</keyword>
<accession>A0A069A2P2</accession>
<evidence type="ECO:0000256" key="5">
    <source>
        <dbReference type="ARBA" id="ARBA00022679"/>
    </source>
</evidence>
<comment type="subcellular location">
    <subcellularLocation>
        <location evidence="1">Cytoplasm</location>
    </subcellularLocation>
</comment>
<dbReference type="EMBL" id="LK932468">
    <property type="protein sequence ID" value="CDS83628.1"/>
    <property type="molecule type" value="Genomic_DNA"/>
</dbReference>
<evidence type="ECO:0000256" key="1">
    <source>
        <dbReference type="ARBA" id="ARBA00004496"/>
    </source>
</evidence>
<evidence type="ECO:0000313" key="10">
    <source>
        <dbReference type="EMBL" id="CDS83723.1"/>
    </source>
</evidence>
<name>A0A069A2P2_CLODI</name>
<evidence type="ECO:0000256" key="6">
    <source>
        <dbReference type="ARBA" id="ARBA00022683"/>
    </source>
</evidence>
<reference evidence="9" key="1">
    <citation type="submission" date="2014-07" db="EMBL/GenBank/DDBJ databases">
        <authorList>
            <person name="Monot Marc"/>
        </authorList>
    </citation>
    <scope>NUCLEOTIDE SEQUENCE</scope>
    <source>
        <strain evidence="11">7032989</strain>
        <strain evidence="10">7032994</strain>
    </source>
</reference>
<keyword evidence="6" id="KW-0598">Phosphotransferase system</keyword>
<keyword evidence="7" id="KW-0418">Kinase</keyword>
<evidence type="ECO:0000256" key="4">
    <source>
        <dbReference type="ARBA" id="ARBA00022597"/>
    </source>
</evidence>
<evidence type="ECO:0000313" key="9">
    <source>
        <dbReference type="EMBL" id="CDS83628.1"/>
    </source>
</evidence>
<dbReference type="GO" id="GO:0008982">
    <property type="term" value="F:protein-N(PI)-phosphohistidine-sugar phosphotransferase activity"/>
    <property type="evidence" value="ECO:0007669"/>
    <property type="project" value="InterPro"/>
</dbReference>
<keyword evidence="4" id="KW-0762">Sugar transport</keyword>
<protein>
    <submittedName>
        <fullName evidence="9">PTS system, mannose/fructose/sorbose IIB component</fullName>
        <ecNumber evidence="9">2.7.1.69</ecNumber>
    </submittedName>
</protein>
<dbReference type="EC" id="2.7.1.69" evidence="9"/>
<dbReference type="EMBL" id="LK932351">
    <property type="protein sequence ID" value="CDS83723.1"/>
    <property type="molecule type" value="Genomic_DNA"/>
</dbReference>
<dbReference type="GO" id="GO:0016301">
    <property type="term" value="F:kinase activity"/>
    <property type="evidence" value="ECO:0007669"/>
    <property type="project" value="UniProtKB-KW"/>
</dbReference>
<dbReference type="Pfam" id="PF03830">
    <property type="entry name" value="PTSIIB_sorb"/>
    <property type="match status" value="1"/>
</dbReference>
<keyword evidence="5 9" id="KW-0808">Transferase</keyword>